<dbReference type="EMBL" id="QXXQ01000014">
    <property type="protein sequence ID" value="RID90319.1"/>
    <property type="molecule type" value="Genomic_DNA"/>
</dbReference>
<dbReference type="CDD" id="cd00093">
    <property type="entry name" value="HTH_XRE"/>
    <property type="match status" value="1"/>
</dbReference>
<protein>
    <submittedName>
        <fullName evidence="2">XRE family transcriptional regulator</fullName>
    </submittedName>
</protein>
<evidence type="ECO:0000313" key="3">
    <source>
        <dbReference type="Proteomes" id="UP000266649"/>
    </source>
</evidence>
<dbReference type="Gene3D" id="1.10.260.40">
    <property type="entry name" value="lambda repressor-like DNA-binding domains"/>
    <property type="match status" value="1"/>
</dbReference>
<reference evidence="2 3" key="1">
    <citation type="submission" date="2018-09" db="EMBL/GenBank/DDBJ databases">
        <title>Gemmobacter lutimaris sp. nov., a marine bacterium isolated from tidal flat.</title>
        <authorList>
            <person name="Lee D.W."/>
            <person name="Yoo Y."/>
            <person name="Kim J.-J."/>
            <person name="Kim B.S."/>
        </authorList>
    </citation>
    <scope>NUCLEOTIDE SEQUENCE [LARGE SCALE GENOMIC DNA]</scope>
    <source>
        <strain evidence="2 3">YJ-T1-11</strain>
    </source>
</reference>
<organism evidence="2 3">
    <name type="scientific">Gemmobacter lutimaris</name>
    <dbReference type="NCBI Taxonomy" id="2306023"/>
    <lineage>
        <taxon>Bacteria</taxon>
        <taxon>Pseudomonadati</taxon>
        <taxon>Pseudomonadota</taxon>
        <taxon>Alphaproteobacteria</taxon>
        <taxon>Rhodobacterales</taxon>
        <taxon>Paracoccaceae</taxon>
        <taxon>Gemmobacter</taxon>
    </lineage>
</organism>
<dbReference type="OrthoDB" id="9797172at2"/>
<dbReference type="InterPro" id="IPR010982">
    <property type="entry name" value="Lambda_DNA-bd_dom_sf"/>
</dbReference>
<evidence type="ECO:0000313" key="2">
    <source>
        <dbReference type="EMBL" id="RID90319.1"/>
    </source>
</evidence>
<name>A0A398BI96_9RHOB</name>
<dbReference type="Proteomes" id="UP000266649">
    <property type="component" value="Unassembled WGS sequence"/>
</dbReference>
<dbReference type="SUPFAM" id="SSF47413">
    <property type="entry name" value="lambda repressor-like DNA-binding domains"/>
    <property type="match status" value="1"/>
</dbReference>
<accession>A0A398BI96</accession>
<feature type="domain" description="HTH cro/C1-type" evidence="1">
    <location>
        <begin position="11"/>
        <end position="67"/>
    </location>
</feature>
<dbReference type="RefSeq" id="WP_119136222.1">
    <property type="nucleotide sequence ID" value="NZ_QXXQ01000014.1"/>
</dbReference>
<dbReference type="Pfam" id="PF01381">
    <property type="entry name" value="HTH_3"/>
    <property type="match status" value="1"/>
</dbReference>
<comment type="caution">
    <text evidence="2">The sequence shown here is derived from an EMBL/GenBank/DDBJ whole genome shotgun (WGS) entry which is preliminary data.</text>
</comment>
<evidence type="ECO:0000259" key="1">
    <source>
        <dbReference type="PROSITE" id="PS50943"/>
    </source>
</evidence>
<dbReference type="AlphaFoldDB" id="A0A398BI96"/>
<dbReference type="PROSITE" id="PS50943">
    <property type="entry name" value="HTH_CROC1"/>
    <property type="match status" value="1"/>
</dbReference>
<dbReference type="InterPro" id="IPR001387">
    <property type="entry name" value="Cro/C1-type_HTH"/>
</dbReference>
<dbReference type="SMART" id="SM00530">
    <property type="entry name" value="HTH_XRE"/>
    <property type="match status" value="1"/>
</dbReference>
<keyword evidence="3" id="KW-1185">Reference proteome</keyword>
<gene>
    <name evidence="2" type="ORF">D2N39_18300</name>
</gene>
<sequence length="118" mass="13445">MTHEIDHLVGRRIRQRRWFTGLTQQELAESVGVKFQQIQKYETGANRVSASRLWMIGESLEAPVSYFFTDDACTSASCGQKWQPELPPKDLMLLVKLFSRLSSDQKEALLGLARTMAI</sequence>
<dbReference type="GO" id="GO:0003677">
    <property type="term" value="F:DNA binding"/>
    <property type="evidence" value="ECO:0007669"/>
    <property type="project" value="InterPro"/>
</dbReference>
<proteinExistence type="predicted"/>